<proteinExistence type="predicted"/>
<organism evidence="3 4">
    <name type="scientific">Hwanghaeella grinnelliae</name>
    <dbReference type="NCBI Taxonomy" id="2500179"/>
    <lineage>
        <taxon>Bacteria</taxon>
        <taxon>Pseudomonadati</taxon>
        <taxon>Pseudomonadota</taxon>
        <taxon>Alphaproteobacteria</taxon>
        <taxon>Rhodospirillales</taxon>
        <taxon>Rhodospirillaceae</taxon>
        <taxon>Hwanghaeella</taxon>
    </lineage>
</organism>
<dbReference type="InterPro" id="IPR036979">
    <property type="entry name" value="CM_dom_sf"/>
</dbReference>
<dbReference type="Proteomes" id="UP000287447">
    <property type="component" value="Unassembled WGS sequence"/>
</dbReference>
<dbReference type="EC" id="5.4.99.5" evidence="1"/>
<dbReference type="AlphaFoldDB" id="A0A437QQ93"/>
<dbReference type="InterPro" id="IPR002701">
    <property type="entry name" value="CM_II_prokaryot"/>
</dbReference>
<dbReference type="Pfam" id="PF01817">
    <property type="entry name" value="CM_2"/>
    <property type="match status" value="1"/>
</dbReference>
<dbReference type="SMART" id="SM00830">
    <property type="entry name" value="CM_2"/>
    <property type="match status" value="1"/>
</dbReference>
<evidence type="ECO:0000313" key="3">
    <source>
        <dbReference type="EMBL" id="RVU36607.1"/>
    </source>
</evidence>
<dbReference type="GO" id="GO:0004106">
    <property type="term" value="F:chorismate mutase activity"/>
    <property type="evidence" value="ECO:0007669"/>
    <property type="project" value="UniProtKB-EC"/>
</dbReference>
<evidence type="ECO:0000256" key="1">
    <source>
        <dbReference type="ARBA" id="ARBA00012404"/>
    </source>
</evidence>
<feature type="domain" description="Chorismate mutase" evidence="2">
    <location>
        <begin position="1"/>
        <end position="90"/>
    </location>
</feature>
<reference evidence="4" key="1">
    <citation type="submission" date="2019-01" db="EMBL/GenBank/DDBJ databases">
        <title>Gri0909 isolated from a small marine red alga.</title>
        <authorList>
            <person name="Kim J."/>
            <person name="Jeong S.E."/>
            <person name="Jeon C.O."/>
        </authorList>
    </citation>
    <scope>NUCLEOTIDE SEQUENCE [LARGE SCALE GENOMIC DNA]</scope>
    <source>
        <strain evidence="4">Gri0909</strain>
    </source>
</reference>
<dbReference type="SUPFAM" id="SSF48600">
    <property type="entry name" value="Chorismate mutase II"/>
    <property type="match status" value="1"/>
</dbReference>
<dbReference type="InterPro" id="IPR036263">
    <property type="entry name" value="Chorismate_II_sf"/>
</dbReference>
<name>A0A437QQ93_9PROT</name>
<evidence type="ECO:0000259" key="2">
    <source>
        <dbReference type="PROSITE" id="PS51168"/>
    </source>
</evidence>
<keyword evidence="4" id="KW-1185">Reference proteome</keyword>
<dbReference type="PROSITE" id="PS51168">
    <property type="entry name" value="CHORISMATE_MUT_2"/>
    <property type="match status" value="1"/>
</dbReference>
<dbReference type="GO" id="GO:0046417">
    <property type="term" value="P:chorismate metabolic process"/>
    <property type="evidence" value="ECO:0007669"/>
    <property type="project" value="InterPro"/>
</dbReference>
<gene>
    <name evidence="3" type="ORF">EOI86_15605</name>
</gene>
<dbReference type="OrthoDB" id="7268348at2"/>
<dbReference type="RefSeq" id="WP_127766083.1">
    <property type="nucleotide sequence ID" value="NZ_SADE01000002.1"/>
</dbReference>
<accession>A0A437QQ93</accession>
<dbReference type="Gene3D" id="1.20.59.10">
    <property type="entry name" value="Chorismate mutase"/>
    <property type="match status" value="1"/>
</dbReference>
<protein>
    <recommendedName>
        <fullName evidence="1">chorismate mutase</fullName>
        <ecNumber evidence="1">5.4.99.5</ecNumber>
    </recommendedName>
</protein>
<dbReference type="EMBL" id="SADE01000002">
    <property type="protein sequence ID" value="RVU36607.1"/>
    <property type="molecule type" value="Genomic_DNA"/>
</dbReference>
<evidence type="ECO:0000313" key="4">
    <source>
        <dbReference type="Proteomes" id="UP000287447"/>
    </source>
</evidence>
<comment type="caution">
    <text evidence="3">The sequence shown here is derived from an EMBL/GenBank/DDBJ whole genome shotgun (WGS) entry which is preliminary data.</text>
</comment>
<sequence length="287" mass="31321">MTNRSLDDLRREIDEIDDAIHDLIMKRADVVQHVGAAKKSQTVLPIRPSREAFMLRRLSGRHNGPFQLSALARMWHEMIAAFTMIQASYKIAVFSDTSHHTLWDLARDQFGSQVPMTAFETRREVLQQVMNGQADVGVLPPPEEDDDHPWWTQLAVPGAPVIVQRMPFAGVGNVRGVPAEAVAIARLEPEPTGDDVSFIVFATADPVSRSTLVSKMKEASLPGVLLASLEQNGEWIHLAQVEDFVASEDQRVTKFVKAGPAIAARVIGAYAMPIAGASKPGGAEAGE</sequence>